<evidence type="ECO:0000313" key="2">
    <source>
        <dbReference type="EMBL" id="CAF5207058.1"/>
    </source>
</evidence>
<dbReference type="AlphaFoldDB" id="A0A8S3IZW1"/>
<organism evidence="2 3">
    <name type="scientific">Rotaria magnacalcarata</name>
    <dbReference type="NCBI Taxonomy" id="392030"/>
    <lineage>
        <taxon>Eukaryota</taxon>
        <taxon>Metazoa</taxon>
        <taxon>Spiralia</taxon>
        <taxon>Gnathifera</taxon>
        <taxon>Rotifera</taxon>
        <taxon>Eurotatoria</taxon>
        <taxon>Bdelloidea</taxon>
        <taxon>Philodinida</taxon>
        <taxon>Philodinidae</taxon>
        <taxon>Rotaria</taxon>
    </lineage>
</organism>
<comment type="caution">
    <text evidence="2">The sequence shown here is derived from an EMBL/GenBank/DDBJ whole genome shotgun (WGS) entry which is preliminary data.</text>
</comment>
<feature type="compositionally biased region" description="Polar residues" evidence="1">
    <location>
        <begin position="23"/>
        <end position="52"/>
    </location>
</feature>
<sequence>SSKEALDNQDSIVQQLDKHLNELSRSGTGEASTSNVDETTVSSSSDQKQIES</sequence>
<name>A0A8S3IZW1_9BILA</name>
<dbReference type="EMBL" id="CAJOBI010336766">
    <property type="protein sequence ID" value="CAF5207058.1"/>
    <property type="molecule type" value="Genomic_DNA"/>
</dbReference>
<evidence type="ECO:0000313" key="3">
    <source>
        <dbReference type="Proteomes" id="UP000676336"/>
    </source>
</evidence>
<proteinExistence type="predicted"/>
<evidence type="ECO:0000256" key="1">
    <source>
        <dbReference type="SAM" id="MobiDB-lite"/>
    </source>
</evidence>
<accession>A0A8S3IZW1</accession>
<reference evidence="2" key="1">
    <citation type="submission" date="2021-02" db="EMBL/GenBank/DDBJ databases">
        <authorList>
            <person name="Nowell W R."/>
        </authorList>
    </citation>
    <scope>NUCLEOTIDE SEQUENCE</scope>
</reference>
<dbReference type="Proteomes" id="UP000676336">
    <property type="component" value="Unassembled WGS sequence"/>
</dbReference>
<feature type="non-terminal residue" evidence="2">
    <location>
        <position position="1"/>
    </location>
</feature>
<gene>
    <name evidence="2" type="ORF">SMN809_LOCUS77215</name>
</gene>
<protein>
    <submittedName>
        <fullName evidence="2">Uncharacterized protein</fullName>
    </submittedName>
</protein>
<feature type="region of interest" description="Disordered" evidence="1">
    <location>
        <begin position="19"/>
        <end position="52"/>
    </location>
</feature>